<feature type="region of interest" description="Disordered" evidence="1">
    <location>
        <begin position="50"/>
        <end position="71"/>
    </location>
</feature>
<gene>
    <name evidence="2" type="ORF">L484_022465</name>
</gene>
<proteinExistence type="predicted"/>
<sequence>MPPHAPPRHQHMWVPCTVENDGHLTNTPEIFECLPFSSLSLKLQSQWPANTLERSRKTTKNPFSSWSRSNEKVAPQLHEVHHFVDYLVVKLDEI</sequence>
<dbReference type="Proteomes" id="UP000030645">
    <property type="component" value="Unassembled WGS sequence"/>
</dbReference>
<reference evidence="3" key="1">
    <citation type="submission" date="2013-01" db="EMBL/GenBank/DDBJ databases">
        <title>Draft Genome Sequence of a Mulberry Tree, Morus notabilis C.K. Schneid.</title>
        <authorList>
            <person name="He N."/>
            <person name="Zhao S."/>
        </authorList>
    </citation>
    <scope>NUCLEOTIDE SEQUENCE</scope>
</reference>
<accession>W9QSG6</accession>
<dbReference type="EMBL" id="KE344072">
    <property type="protein sequence ID" value="EXB52688.1"/>
    <property type="molecule type" value="Genomic_DNA"/>
</dbReference>
<evidence type="ECO:0000256" key="1">
    <source>
        <dbReference type="SAM" id="MobiDB-lite"/>
    </source>
</evidence>
<dbReference type="AlphaFoldDB" id="W9QSG6"/>
<keyword evidence="3" id="KW-1185">Reference proteome</keyword>
<evidence type="ECO:0000313" key="2">
    <source>
        <dbReference type="EMBL" id="EXB52688.1"/>
    </source>
</evidence>
<name>W9QSG6_9ROSA</name>
<protein>
    <submittedName>
        <fullName evidence="2">Uncharacterized protein</fullName>
    </submittedName>
</protein>
<organism evidence="2 3">
    <name type="scientific">Morus notabilis</name>
    <dbReference type="NCBI Taxonomy" id="981085"/>
    <lineage>
        <taxon>Eukaryota</taxon>
        <taxon>Viridiplantae</taxon>
        <taxon>Streptophyta</taxon>
        <taxon>Embryophyta</taxon>
        <taxon>Tracheophyta</taxon>
        <taxon>Spermatophyta</taxon>
        <taxon>Magnoliopsida</taxon>
        <taxon>eudicotyledons</taxon>
        <taxon>Gunneridae</taxon>
        <taxon>Pentapetalae</taxon>
        <taxon>rosids</taxon>
        <taxon>fabids</taxon>
        <taxon>Rosales</taxon>
        <taxon>Moraceae</taxon>
        <taxon>Moreae</taxon>
        <taxon>Morus</taxon>
    </lineage>
</organism>
<evidence type="ECO:0000313" key="3">
    <source>
        <dbReference type="Proteomes" id="UP000030645"/>
    </source>
</evidence>